<keyword evidence="3" id="KW-1185">Reference proteome</keyword>
<accession>A0A7J7JJ47</accession>
<comment type="caution">
    <text evidence="2">The sequence shown here is derived from an EMBL/GenBank/DDBJ whole genome shotgun (WGS) entry which is preliminary data.</text>
</comment>
<gene>
    <name evidence="2" type="ORF">EB796_015912</name>
</gene>
<proteinExistence type="predicted"/>
<evidence type="ECO:0000256" key="1">
    <source>
        <dbReference type="SAM" id="MobiDB-lite"/>
    </source>
</evidence>
<protein>
    <submittedName>
        <fullName evidence="2">Uncharacterized protein</fullName>
    </submittedName>
</protein>
<organism evidence="2 3">
    <name type="scientific">Bugula neritina</name>
    <name type="common">Brown bryozoan</name>
    <name type="synonym">Sertularia neritina</name>
    <dbReference type="NCBI Taxonomy" id="10212"/>
    <lineage>
        <taxon>Eukaryota</taxon>
        <taxon>Metazoa</taxon>
        <taxon>Spiralia</taxon>
        <taxon>Lophotrochozoa</taxon>
        <taxon>Bryozoa</taxon>
        <taxon>Gymnolaemata</taxon>
        <taxon>Cheilostomatida</taxon>
        <taxon>Flustrina</taxon>
        <taxon>Buguloidea</taxon>
        <taxon>Bugulidae</taxon>
        <taxon>Bugula</taxon>
    </lineage>
</organism>
<sequence>MSFENLAVNPPSDDQKEEAEVTTPSPDVALTLSRLDSPYLTDTTSLTIVPYTRSVHGAPLYYVMNRGQGLVGELIVQEGLEIVQFRSRLGNKDNILKTDGGLQRYNDEMIIYGFNDTSADEPFVRNESPQEVARVGTDLGIYVDEKKIFSLEFSTKLLDRKEDFSINILDCSDESSSLIASIVPDGKNVIVLFKTADVVSNLLKGVVLMYLVKAYYTIFMAHRFPYPAQTLSQLPPAASTQLGLDSLKNITSVIFRASSINAHDDRYVEVLRHADRKYCLIMHYEKKSETVVFKDEFGDIQFCYEDSNGCDIHVYDSSKKEVGHFASGQNDKYIFDAVTSYPIMTTERIPCENYVSRSDFIKMKPKDNFILRNVCNVPLAEIKVEDYNIRVDITDKDLCPPHKALILSLTGRLVMKYYKLFNVLAPVLDGVTFRSKEV</sequence>
<name>A0A7J7JJ47_BUGNE</name>
<dbReference type="AlphaFoldDB" id="A0A7J7JJ47"/>
<reference evidence="2" key="1">
    <citation type="submission" date="2020-06" db="EMBL/GenBank/DDBJ databases">
        <title>Draft genome of Bugula neritina, a colonial animal packing powerful symbionts and potential medicines.</title>
        <authorList>
            <person name="Rayko M."/>
        </authorList>
    </citation>
    <scope>NUCLEOTIDE SEQUENCE [LARGE SCALE GENOMIC DNA]</scope>
    <source>
        <strain evidence="2">Kwan_BN1</strain>
    </source>
</reference>
<dbReference type="EMBL" id="VXIV02002437">
    <property type="protein sequence ID" value="KAF6025661.1"/>
    <property type="molecule type" value="Genomic_DNA"/>
</dbReference>
<evidence type="ECO:0000313" key="2">
    <source>
        <dbReference type="EMBL" id="KAF6025661.1"/>
    </source>
</evidence>
<evidence type="ECO:0000313" key="3">
    <source>
        <dbReference type="Proteomes" id="UP000593567"/>
    </source>
</evidence>
<feature type="region of interest" description="Disordered" evidence="1">
    <location>
        <begin position="1"/>
        <end position="25"/>
    </location>
</feature>
<dbReference type="Proteomes" id="UP000593567">
    <property type="component" value="Unassembled WGS sequence"/>
</dbReference>